<dbReference type="AlphaFoldDB" id="A0A1G2UXY8"/>
<protein>
    <submittedName>
        <fullName evidence="1">Uncharacterized protein</fullName>
    </submittedName>
</protein>
<evidence type="ECO:0000313" key="2">
    <source>
        <dbReference type="Proteomes" id="UP000177697"/>
    </source>
</evidence>
<organism evidence="1 2">
    <name type="scientific">Candidatus Zambryskibacteria bacterium RIFOXYC1_FULL_39_10</name>
    <dbReference type="NCBI Taxonomy" id="1802779"/>
    <lineage>
        <taxon>Bacteria</taxon>
        <taxon>Candidatus Zambryskiibacteriota</taxon>
    </lineage>
</organism>
<reference evidence="1 2" key="1">
    <citation type="journal article" date="2016" name="Nat. Commun.">
        <title>Thousands of microbial genomes shed light on interconnected biogeochemical processes in an aquifer system.</title>
        <authorList>
            <person name="Anantharaman K."/>
            <person name="Brown C.T."/>
            <person name="Hug L.A."/>
            <person name="Sharon I."/>
            <person name="Castelle C.J."/>
            <person name="Probst A.J."/>
            <person name="Thomas B.C."/>
            <person name="Singh A."/>
            <person name="Wilkins M.J."/>
            <person name="Karaoz U."/>
            <person name="Brodie E.L."/>
            <person name="Williams K.H."/>
            <person name="Hubbard S.S."/>
            <person name="Banfield J.F."/>
        </authorList>
    </citation>
    <scope>NUCLEOTIDE SEQUENCE [LARGE SCALE GENOMIC DNA]</scope>
</reference>
<gene>
    <name evidence="1" type="ORF">A2431_02770</name>
</gene>
<sequence>MTVGTVVHFFDPNRPREGFIRELVDCFLNLSEEEAGRISVGDRIWMWASKVSGSDKLRSAMSLVEITDCIKSYEYKWQCGPFTGTLNGKGMVFNIQITDDARLEAFRDKYPDRFGFIEQMALVA</sequence>
<comment type="caution">
    <text evidence="1">The sequence shown here is derived from an EMBL/GenBank/DDBJ whole genome shotgun (WGS) entry which is preliminary data.</text>
</comment>
<proteinExistence type="predicted"/>
<evidence type="ECO:0000313" key="1">
    <source>
        <dbReference type="EMBL" id="OHB14254.1"/>
    </source>
</evidence>
<dbReference type="EMBL" id="MHWW01000025">
    <property type="protein sequence ID" value="OHB14254.1"/>
    <property type="molecule type" value="Genomic_DNA"/>
</dbReference>
<dbReference type="Proteomes" id="UP000177697">
    <property type="component" value="Unassembled WGS sequence"/>
</dbReference>
<name>A0A1G2UXY8_9BACT</name>
<accession>A0A1G2UXY8</accession>